<feature type="domain" description="Mce/MlaD" evidence="2">
    <location>
        <begin position="35"/>
        <end position="113"/>
    </location>
</feature>
<dbReference type="InterPro" id="IPR003399">
    <property type="entry name" value="Mce/MlaD"/>
</dbReference>
<dbReference type="PANTHER" id="PTHR33371:SF4">
    <property type="entry name" value="INTERMEMBRANE PHOSPHOLIPID TRANSPORT SYSTEM BINDING PROTEIN MLAD"/>
    <property type="match status" value="1"/>
</dbReference>
<name>A0A937L2N3_9PROT</name>
<reference evidence="3" key="1">
    <citation type="submission" date="2020-10" db="EMBL/GenBank/DDBJ databases">
        <title>Microbiome of the Black Sea water column analyzed by genome centric metagenomics.</title>
        <authorList>
            <person name="Cabello-Yeves P.J."/>
            <person name="Callieri C."/>
            <person name="Picazo A."/>
            <person name="Mehrshad M."/>
            <person name="Haro-Moreno J.M."/>
            <person name="Roda-Garcia J."/>
            <person name="Dzembekova N."/>
            <person name="Slabakova V."/>
            <person name="Slabakova N."/>
            <person name="Moncheva S."/>
            <person name="Rodriguez-Valera F."/>
        </authorList>
    </citation>
    <scope>NUCLEOTIDE SEQUENCE</scope>
    <source>
        <strain evidence="3">BS307-5m-G5</strain>
    </source>
</reference>
<dbReference type="GO" id="GO:0005543">
    <property type="term" value="F:phospholipid binding"/>
    <property type="evidence" value="ECO:0007669"/>
    <property type="project" value="TreeGrafter"/>
</dbReference>
<dbReference type="Proteomes" id="UP000785783">
    <property type="component" value="Unassembled WGS sequence"/>
</dbReference>
<evidence type="ECO:0000256" key="1">
    <source>
        <dbReference type="SAM" id="Phobius"/>
    </source>
</evidence>
<dbReference type="InterPro" id="IPR030970">
    <property type="entry name" value="ABC_MlaD"/>
</dbReference>
<dbReference type="AlphaFoldDB" id="A0A937L2N3"/>
<sequence>MKDNLVETLVGAAVLVVAAMFVIYGYSVTEADSSDGYRLSAQFDRVDGLTIGSDVRMSGIKIGTVTALKLDTQSYYADAEFMIGGEIELPDDTSAKITSEGLLGGNYVSLSPGGSEDMLAEGDEILYTQGSVDLIGLVSQALFSAGDEESAK</sequence>
<organism evidence="3 4">
    <name type="scientific">PS1 clade bacterium</name>
    <dbReference type="NCBI Taxonomy" id="2175152"/>
    <lineage>
        <taxon>Bacteria</taxon>
        <taxon>Pseudomonadati</taxon>
        <taxon>Pseudomonadota</taxon>
        <taxon>Alphaproteobacteria</taxon>
        <taxon>PS1 clade</taxon>
    </lineage>
</organism>
<feature type="transmembrane region" description="Helical" evidence="1">
    <location>
        <begin position="6"/>
        <end position="28"/>
    </location>
</feature>
<keyword evidence="1" id="KW-0812">Transmembrane</keyword>
<dbReference type="NCBIfam" id="TIGR04430">
    <property type="entry name" value="OM_asym_MlaD"/>
    <property type="match status" value="1"/>
</dbReference>
<protein>
    <submittedName>
        <fullName evidence="3">Outer membrane lipid asymmetry maintenance protein MlaD</fullName>
    </submittedName>
</protein>
<proteinExistence type="predicted"/>
<accession>A0A937L2N3</accession>
<keyword evidence="1" id="KW-1133">Transmembrane helix</keyword>
<comment type="caution">
    <text evidence="3">The sequence shown here is derived from an EMBL/GenBank/DDBJ whole genome shotgun (WGS) entry which is preliminary data.</text>
</comment>
<evidence type="ECO:0000313" key="4">
    <source>
        <dbReference type="Proteomes" id="UP000785783"/>
    </source>
</evidence>
<gene>
    <name evidence="3" type="primary">mlaD</name>
    <name evidence="3" type="ORF">ISQ19_02415</name>
</gene>
<dbReference type="EMBL" id="JADHOK010000017">
    <property type="protein sequence ID" value="MBL6761531.1"/>
    <property type="molecule type" value="Genomic_DNA"/>
</dbReference>
<dbReference type="GO" id="GO:0005548">
    <property type="term" value="F:phospholipid transporter activity"/>
    <property type="evidence" value="ECO:0007669"/>
    <property type="project" value="TreeGrafter"/>
</dbReference>
<keyword evidence="1" id="KW-0472">Membrane</keyword>
<dbReference type="InterPro" id="IPR052336">
    <property type="entry name" value="MlaD_Phospholipid_Transporter"/>
</dbReference>
<dbReference type="Pfam" id="PF02470">
    <property type="entry name" value="MlaD"/>
    <property type="match status" value="1"/>
</dbReference>
<evidence type="ECO:0000259" key="2">
    <source>
        <dbReference type="Pfam" id="PF02470"/>
    </source>
</evidence>
<dbReference type="PANTHER" id="PTHR33371">
    <property type="entry name" value="INTERMEMBRANE PHOSPHOLIPID TRANSPORT SYSTEM BINDING PROTEIN MLAD-RELATED"/>
    <property type="match status" value="1"/>
</dbReference>
<evidence type="ECO:0000313" key="3">
    <source>
        <dbReference type="EMBL" id="MBL6761531.1"/>
    </source>
</evidence>